<reference evidence="2" key="1">
    <citation type="submission" date="2020-07" db="EMBL/GenBank/DDBJ databases">
        <title>Genome sequence and genetic diversity analysis of an under-domesticated orphan crop, white fonio (Digitaria exilis).</title>
        <authorList>
            <person name="Bennetzen J.L."/>
            <person name="Chen S."/>
            <person name="Ma X."/>
            <person name="Wang X."/>
            <person name="Yssel A.E.J."/>
            <person name="Chaluvadi S.R."/>
            <person name="Johnson M."/>
            <person name="Gangashetty P."/>
            <person name="Hamidou F."/>
            <person name="Sanogo M.D."/>
            <person name="Zwaenepoel A."/>
            <person name="Wallace J."/>
            <person name="Van De Peer Y."/>
            <person name="Van Deynze A."/>
        </authorList>
    </citation>
    <scope>NUCLEOTIDE SEQUENCE</scope>
    <source>
        <tissue evidence="2">Leaves</tissue>
    </source>
</reference>
<evidence type="ECO:0000313" key="3">
    <source>
        <dbReference type="Proteomes" id="UP000636709"/>
    </source>
</evidence>
<evidence type="ECO:0000313" key="2">
    <source>
        <dbReference type="EMBL" id="KAF8669392.1"/>
    </source>
</evidence>
<comment type="caution">
    <text evidence="2">The sequence shown here is derived from an EMBL/GenBank/DDBJ whole genome shotgun (WGS) entry which is preliminary data.</text>
</comment>
<dbReference type="Proteomes" id="UP000636709">
    <property type="component" value="Unassembled WGS sequence"/>
</dbReference>
<feature type="region of interest" description="Disordered" evidence="1">
    <location>
        <begin position="1"/>
        <end position="46"/>
    </location>
</feature>
<dbReference type="AlphaFoldDB" id="A0A835E9I9"/>
<evidence type="ECO:0000256" key="1">
    <source>
        <dbReference type="SAM" id="MobiDB-lite"/>
    </source>
</evidence>
<dbReference type="EMBL" id="JACEFO010002272">
    <property type="protein sequence ID" value="KAF8669392.1"/>
    <property type="molecule type" value="Genomic_DNA"/>
</dbReference>
<name>A0A835E9I9_9POAL</name>
<protein>
    <submittedName>
        <fullName evidence="2">Uncharacterized protein</fullName>
    </submittedName>
</protein>
<organism evidence="2 3">
    <name type="scientific">Digitaria exilis</name>
    <dbReference type="NCBI Taxonomy" id="1010633"/>
    <lineage>
        <taxon>Eukaryota</taxon>
        <taxon>Viridiplantae</taxon>
        <taxon>Streptophyta</taxon>
        <taxon>Embryophyta</taxon>
        <taxon>Tracheophyta</taxon>
        <taxon>Spermatophyta</taxon>
        <taxon>Magnoliopsida</taxon>
        <taxon>Liliopsida</taxon>
        <taxon>Poales</taxon>
        <taxon>Poaceae</taxon>
        <taxon>PACMAD clade</taxon>
        <taxon>Panicoideae</taxon>
        <taxon>Panicodae</taxon>
        <taxon>Paniceae</taxon>
        <taxon>Anthephorinae</taxon>
        <taxon>Digitaria</taxon>
    </lineage>
</organism>
<proteinExistence type="predicted"/>
<accession>A0A835E9I9</accession>
<keyword evidence="3" id="KW-1185">Reference proteome</keyword>
<gene>
    <name evidence="2" type="ORF">HU200_051738</name>
</gene>
<sequence>MQSYPVLRPPLSRDASSPKWTSGRPSPPPIALQSPHPPPRHLSLTIATSPSPLQSKRHFLCSAPAAPTSPATQPAMVHVDGRPSLLHGLPGSHTLRPTLLASAASPPANAQHPAYKRLPRLPPQRRVAPPCPPPRHLAVAGVSVLPGLSTAESALCCLLVLLLHHERLHGSPGAHRCHVGSSVAETLDRTYALRHLASTFQTSKPPPPPFFLPLFSFFSLQTLQTLPGAAAGAPSAAAGADPHDKKWTDRAQKNYPDVSSKDAPVPPALPSPQFECGKPTRVTQSMHPDSAARAYYKCGDHRVQMGGGGGGAQRQTEEPRAWAAAASRYARAWAAAASRYARAPLQLEIEF</sequence>
<feature type="compositionally biased region" description="Polar residues" evidence="1">
    <location>
        <begin position="14"/>
        <end position="24"/>
    </location>
</feature>